<dbReference type="AlphaFoldDB" id="A0AAV1MUJ4"/>
<proteinExistence type="predicted"/>
<dbReference type="Proteomes" id="UP001314229">
    <property type="component" value="Unassembled WGS sequence"/>
</dbReference>
<accession>A0AAV1MUJ4</accession>
<feature type="compositionally biased region" description="Polar residues" evidence="1">
    <location>
        <begin position="139"/>
        <end position="148"/>
    </location>
</feature>
<comment type="caution">
    <text evidence="2">The sequence shown here is derived from an EMBL/GenBank/DDBJ whole genome shotgun (WGS) entry which is preliminary data.</text>
</comment>
<evidence type="ECO:0000313" key="3">
    <source>
        <dbReference type="Proteomes" id="UP001314229"/>
    </source>
</evidence>
<gene>
    <name evidence="2" type="ORF">FSCOSCO3_A025295</name>
</gene>
<feature type="non-terminal residue" evidence="2">
    <location>
        <position position="1"/>
    </location>
</feature>
<name>A0AAV1MUJ4_SCOSC</name>
<protein>
    <submittedName>
        <fullName evidence="2">Uncharacterized protein</fullName>
    </submittedName>
</protein>
<evidence type="ECO:0000256" key="1">
    <source>
        <dbReference type="SAM" id="MobiDB-lite"/>
    </source>
</evidence>
<sequence length="181" mass="20328">EPRLPASVTLSTPVVSMTPQNYGTELVKRLDTVFQAVRSHREEQRLKHNQGLLYKLLDLRRPKAGPKIVHYERLKPYRSSWDPSSAQVNQPVVSQHVDTLPRYTTLSGSLPLYPRQPDTGQAFAAACPSVPLLRRPSGRVSQVPPQHNQRPDAARAVSARLCDSSTTRSGRVVRRPQRLLL</sequence>
<dbReference type="EMBL" id="CAWUFR010000004">
    <property type="protein sequence ID" value="CAK6950517.1"/>
    <property type="molecule type" value="Genomic_DNA"/>
</dbReference>
<keyword evidence="3" id="KW-1185">Reference proteome</keyword>
<reference evidence="2 3" key="1">
    <citation type="submission" date="2024-01" db="EMBL/GenBank/DDBJ databases">
        <authorList>
            <person name="Alioto T."/>
            <person name="Alioto T."/>
            <person name="Gomez Garrido J."/>
        </authorList>
    </citation>
    <scope>NUCLEOTIDE SEQUENCE [LARGE SCALE GENOMIC DNA]</scope>
</reference>
<evidence type="ECO:0000313" key="2">
    <source>
        <dbReference type="EMBL" id="CAK6950517.1"/>
    </source>
</evidence>
<organism evidence="2 3">
    <name type="scientific">Scomber scombrus</name>
    <name type="common">Atlantic mackerel</name>
    <name type="synonym">Scomber vernalis</name>
    <dbReference type="NCBI Taxonomy" id="13677"/>
    <lineage>
        <taxon>Eukaryota</taxon>
        <taxon>Metazoa</taxon>
        <taxon>Chordata</taxon>
        <taxon>Craniata</taxon>
        <taxon>Vertebrata</taxon>
        <taxon>Euteleostomi</taxon>
        <taxon>Actinopterygii</taxon>
        <taxon>Neopterygii</taxon>
        <taxon>Teleostei</taxon>
        <taxon>Neoteleostei</taxon>
        <taxon>Acanthomorphata</taxon>
        <taxon>Pelagiaria</taxon>
        <taxon>Scombriformes</taxon>
        <taxon>Scombridae</taxon>
        <taxon>Scomber</taxon>
    </lineage>
</organism>
<feature type="region of interest" description="Disordered" evidence="1">
    <location>
        <begin position="137"/>
        <end position="170"/>
    </location>
</feature>